<keyword evidence="3 7" id="KW-0812">Transmembrane</keyword>
<evidence type="ECO:0008006" key="10">
    <source>
        <dbReference type="Google" id="ProtNLM"/>
    </source>
</evidence>
<keyword evidence="9" id="KW-1185">Reference proteome</keyword>
<comment type="caution">
    <text evidence="8">The sequence shown here is derived from an EMBL/GenBank/DDBJ whole genome shotgun (WGS) entry which is preliminary data.</text>
</comment>
<feature type="transmembrane region" description="Helical" evidence="7">
    <location>
        <begin position="207"/>
        <end position="227"/>
    </location>
</feature>
<evidence type="ECO:0000256" key="2">
    <source>
        <dbReference type="ARBA" id="ARBA00006757"/>
    </source>
</evidence>
<organism evidence="8 9">
    <name type="scientific">Aspergillus fumigatiaffinis</name>
    <dbReference type="NCBI Taxonomy" id="340414"/>
    <lineage>
        <taxon>Eukaryota</taxon>
        <taxon>Fungi</taxon>
        <taxon>Dikarya</taxon>
        <taxon>Ascomycota</taxon>
        <taxon>Pezizomycotina</taxon>
        <taxon>Eurotiomycetes</taxon>
        <taxon>Eurotiomycetidae</taxon>
        <taxon>Eurotiales</taxon>
        <taxon>Aspergillaceae</taxon>
        <taxon>Aspergillus</taxon>
        <taxon>Aspergillus subgen. Fumigati</taxon>
    </lineage>
</organism>
<feature type="transmembrane region" description="Helical" evidence="7">
    <location>
        <begin position="51"/>
        <end position="70"/>
    </location>
</feature>
<dbReference type="GO" id="GO:0016020">
    <property type="term" value="C:membrane"/>
    <property type="evidence" value="ECO:0007669"/>
    <property type="project" value="UniProtKB-SubCell"/>
</dbReference>
<reference evidence="8" key="2">
    <citation type="submission" date="2020-04" db="EMBL/GenBank/DDBJ databases">
        <authorList>
            <person name="Santos R.A.C."/>
            <person name="Steenwyk J.L."/>
            <person name="Rivero-Menendez O."/>
            <person name="Mead M.E."/>
            <person name="Silva L.P."/>
            <person name="Bastos R.W."/>
            <person name="Alastruey-Izquierdo A."/>
            <person name="Goldman G.H."/>
            <person name="Rokas A."/>
        </authorList>
    </citation>
    <scope>NUCLEOTIDE SEQUENCE</scope>
    <source>
        <strain evidence="8">CNM-CM6805</strain>
    </source>
</reference>
<feature type="transmembrane region" description="Helical" evidence="7">
    <location>
        <begin position="265"/>
        <end position="283"/>
    </location>
</feature>
<dbReference type="Proteomes" id="UP000653565">
    <property type="component" value="Unassembled WGS sequence"/>
</dbReference>
<dbReference type="GO" id="GO:0016829">
    <property type="term" value="F:lyase activity"/>
    <property type="evidence" value="ECO:0007669"/>
    <property type="project" value="InterPro"/>
</dbReference>
<dbReference type="Pfam" id="PF25129">
    <property type="entry name" value="Pyr4-TMTC"/>
    <property type="match status" value="2"/>
</dbReference>
<feature type="region of interest" description="Disordered" evidence="6">
    <location>
        <begin position="334"/>
        <end position="354"/>
    </location>
</feature>
<accession>A0A8H4MBX9</accession>
<evidence type="ECO:0000256" key="3">
    <source>
        <dbReference type="ARBA" id="ARBA00022692"/>
    </source>
</evidence>
<feature type="transmembrane region" description="Helical" evidence="7">
    <location>
        <begin position="76"/>
        <end position="100"/>
    </location>
</feature>
<keyword evidence="4 7" id="KW-1133">Transmembrane helix</keyword>
<feature type="transmembrane region" description="Helical" evidence="7">
    <location>
        <begin position="112"/>
        <end position="133"/>
    </location>
</feature>
<evidence type="ECO:0000256" key="6">
    <source>
        <dbReference type="SAM" id="MobiDB-lite"/>
    </source>
</evidence>
<feature type="transmembrane region" description="Helical" evidence="7">
    <location>
        <begin position="172"/>
        <end position="195"/>
    </location>
</feature>
<evidence type="ECO:0000313" key="8">
    <source>
        <dbReference type="EMBL" id="KAF4239950.1"/>
    </source>
</evidence>
<dbReference type="PANTHER" id="PTHR42038:SF2">
    <property type="entry name" value="TERPENE CYCLASE AUSL"/>
    <property type="match status" value="1"/>
</dbReference>
<protein>
    <recommendedName>
        <fullName evidence="10">Integral membrane protein</fullName>
    </recommendedName>
</protein>
<comment type="subcellular location">
    <subcellularLocation>
        <location evidence="1">Membrane</location>
        <topology evidence="1">Multi-pass membrane protein</topology>
    </subcellularLocation>
</comment>
<reference evidence="8" key="1">
    <citation type="journal article" date="2020" name="bioRxiv">
        <title>Genomic and phenotypic heterogeneity of clinical isolates of the human pathogens Aspergillus fumigatus, Aspergillus lentulus and Aspergillus fumigatiaffinis.</title>
        <authorList>
            <person name="dos Santos R.A.C."/>
            <person name="Steenwyk J.L."/>
            <person name="Rivero-Menendez O."/>
            <person name="Mead M.E."/>
            <person name="Silva L.P."/>
            <person name="Bastos R.W."/>
            <person name="Alastruey-Izquierdo A."/>
            <person name="Goldman G.H."/>
            <person name="Rokas A."/>
        </authorList>
    </citation>
    <scope>NUCLEOTIDE SEQUENCE</scope>
    <source>
        <strain evidence="8">CNM-CM6805</strain>
    </source>
</reference>
<dbReference type="EMBL" id="JAAAPX010000029">
    <property type="protein sequence ID" value="KAF4239950.1"/>
    <property type="molecule type" value="Genomic_DNA"/>
</dbReference>
<feature type="compositionally biased region" description="Basic and acidic residues" evidence="6">
    <location>
        <begin position="334"/>
        <end position="346"/>
    </location>
</feature>
<evidence type="ECO:0000256" key="1">
    <source>
        <dbReference type="ARBA" id="ARBA00004141"/>
    </source>
</evidence>
<evidence type="ECO:0000256" key="7">
    <source>
        <dbReference type="SAM" id="Phobius"/>
    </source>
</evidence>
<proteinExistence type="inferred from homology"/>
<feature type="transmembrane region" description="Helical" evidence="7">
    <location>
        <begin position="20"/>
        <end position="39"/>
    </location>
</feature>
<evidence type="ECO:0000256" key="5">
    <source>
        <dbReference type="ARBA" id="ARBA00023136"/>
    </source>
</evidence>
<dbReference type="PANTHER" id="PTHR42038">
    <property type="match status" value="1"/>
</dbReference>
<name>A0A8H4MBX9_9EURO</name>
<feature type="transmembrane region" description="Helical" evidence="7">
    <location>
        <begin position="303"/>
        <end position="323"/>
    </location>
</feature>
<gene>
    <name evidence="8" type="ORF">CNMCM6805_005407</name>
</gene>
<feature type="transmembrane region" description="Helical" evidence="7">
    <location>
        <begin position="239"/>
        <end position="258"/>
    </location>
</feature>
<comment type="similarity">
    <text evidence="2">Belongs to the paxB family.</text>
</comment>
<evidence type="ECO:0000256" key="4">
    <source>
        <dbReference type="ARBA" id="ARBA00022989"/>
    </source>
</evidence>
<evidence type="ECO:0000313" key="9">
    <source>
        <dbReference type="Proteomes" id="UP000653565"/>
    </source>
</evidence>
<dbReference type="AlphaFoldDB" id="A0A8H4MBX9"/>
<keyword evidence="5 7" id="KW-0472">Membrane</keyword>
<dbReference type="InterPro" id="IPR039020">
    <property type="entry name" value="PaxB-like"/>
</dbReference>
<sequence>MAQVEGLQATQGYLENPTALAVTSVGMCLCWLASYAGMIRKSVQDRSYCMPLMPLCCNLAFEFIFSAIYPPMEDPILQYVVASWLAGSVMMVFTTIKFMPNEWKHAPLIQQNILWIFAITILGWMTVHLALVAQFGPDDGFAWGAGFCQLLLDAGSLCQVIVRGSSRGASFFIWYVFASWLALNCVVASAALKFAPNEWEDAPLVRNNLACIFAVSLAGWMTAHLALVAQFGPNDAAAWSAWFCQLFLSAGCLCQLIIRGSSRGTSLFIWFTRFMGTAIDLPFEVLRYRHGYGKVVLHSPLGWWGGLAFFLLDGFYGIFLWNIQQAERRVDDLQREKAGSETGTEKKQRKPGNK</sequence>